<dbReference type="AlphaFoldDB" id="A0A433QN80"/>
<comment type="caution">
    <text evidence="1">The sequence shown here is derived from an EMBL/GenBank/DDBJ whole genome shotgun (WGS) entry which is preliminary data.</text>
</comment>
<proteinExistence type="predicted"/>
<dbReference type="EMBL" id="RBNJ01003151">
    <property type="protein sequence ID" value="RUS31231.1"/>
    <property type="molecule type" value="Genomic_DNA"/>
</dbReference>
<feature type="non-terminal residue" evidence="1">
    <location>
        <position position="110"/>
    </location>
</feature>
<evidence type="ECO:0000313" key="1">
    <source>
        <dbReference type="EMBL" id="RUS31231.1"/>
    </source>
</evidence>
<reference evidence="1 2" key="1">
    <citation type="journal article" date="2018" name="New Phytol.">
        <title>Phylogenomics of Endogonaceae and evolution of mycorrhizas within Mucoromycota.</title>
        <authorList>
            <person name="Chang Y."/>
            <person name="Desiro A."/>
            <person name="Na H."/>
            <person name="Sandor L."/>
            <person name="Lipzen A."/>
            <person name="Clum A."/>
            <person name="Barry K."/>
            <person name="Grigoriev I.V."/>
            <person name="Martin F.M."/>
            <person name="Stajich J.E."/>
            <person name="Smith M.E."/>
            <person name="Bonito G."/>
            <person name="Spatafora J.W."/>
        </authorList>
    </citation>
    <scope>NUCLEOTIDE SEQUENCE [LARGE SCALE GENOMIC DNA]</scope>
    <source>
        <strain evidence="1 2">AD002</strain>
    </source>
</reference>
<dbReference type="Proteomes" id="UP000274822">
    <property type="component" value="Unassembled WGS sequence"/>
</dbReference>
<accession>A0A433QN80</accession>
<name>A0A433QN80_9FUNG</name>
<evidence type="ECO:0000313" key="2">
    <source>
        <dbReference type="Proteomes" id="UP000274822"/>
    </source>
</evidence>
<gene>
    <name evidence="1" type="ORF">BC938DRAFT_478216</name>
</gene>
<sequence>MTKATKDYIHLHAFHVARDLNTEEQLHYGFGDRYCPQINSELRDVEGRARCRYLNMLVHLWWPRQISMENSLRFIRKGIPRMNRKHKFCKIKMPKDKPAIFVRPPVFWFP</sequence>
<keyword evidence="2" id="KW-1185">Reference proteome</keyword>
<protein>
    <submittedName>
        <fullName evidence="1">Uncharacterized protein</fullName>
    </submittedName>
</protein>
<organism evidence="1 2">
    <name type="scientific">Jimgerdemannia flammicorona</name>
    <dbReference type="NCBI Taxonomy" id="994334"/>
    <lineage>
        <taxon>Eukaryota</taxon>
        <taxon>Fungi</taxon>
        <taxon>Fungi incertae sedis</taxon>
        <taxon>Mucoromycota</taxon>
        <taxon>Mucoromycotina</taxon>
        <taxon>Endogonomycetes</taxon>
        <taxon>Endogonales</taxon>
        <taxon>Endogonaceae</taxon>
        <taxon>Jimgerdemannia</taxon>
    </lineage>
</organism>